<sequence length="431" mass="48414">MNPILDPTVCLPDAEARVMPDHRVYLYGSHDNPGDTEFCSTNYVSYSSTDLIHWQAHGTIFDSTNPKYAVNNGLTLGAPDCIFNHGHYYLYYCMYGNRMGVAVANSPTGPFKNIGPVTPADGQSIDPAVFIDTDNQAYYFWGQFNLHGGKLANDMKTVIPSSINDNILSEHEHGFHEGASIRKLNNLYYLIYTDISRGRATSLAYATAKHPLGPYTKRGIIIDNTGSDPESWNNHGSIEWINQQLYVFYHRSSQNSIYNRRLCIEPLTLHADGHIDEVKMSSTGVESALSINQTISVSRLSRMRLKLPFNALIEPMALHPSGNTDTLAYIKDGDWVQFDQVSFGTGCRQVEVNLATPKPMRIEVWTEGNHCLGSIYATTLTHDWQTYQSYQGSLELTKGIHQVWLKFCAEQHAVGRLGNLKSIRFIEECEK</sequence>
<dbReference type="EMBL" id="JBHSSB010000003">
    <property type="protein sequence ID" value="MFC6293691.1"/>
    <property type="molecule type" value="Genomic_DNA"/>
</dbReference>
<dbReference type="InterPro" id="IPR006710">
    <property type="entry name" value="Glyco_hydro_43"/>
</dbReference>
<dbReference type="Pfam" id="PF04616">
    <property type="entry name" value="Glyco_hydro_43"/>
    <property type="match status" value="1"/>
</dbReference>
<protein>
    <submittedName>
        <fullName evidence="9">Family 43 glycosylhydrolase</fullName>
    </submittedName>
</protein>
<proteinExistence type="inferred from homology"/>
<keyword evidence="6 7" id="KW-0326">Glycosidase</keyword>
<dbReference type="InterPro" id="IPR008979">
    <property type="entry name" value="Galactose-bd-like_sf"/>
</dbReference>
<keyword evidence="2" id="KW-0858">Xylan degradation</keyword>
<dbReference type="InterPro" id="IPR023296">
    <property type="entry name" value="Glyco_hydro_beta-prop_sf"/>
</dbReference>
<dbReference type="SUPFAM" id="SSF75005">
    <property type="entry name" value="Arabinanase/levansucrase/invertase"/>
    <property type="match status" value="1"/>
</dbReference>
<evidence type="ECO:0000313" key="10">
    <source>
        <dbReference type="Proteomes" id="UP001596227"/>
    </source>
</evidence>
<evidence type="ECO:0000259" key="8">
    <source>
        <dbReference type="SMART" id="SM00606"/>
    </source>
</evidence>
<evidence type="ECO:0000256" key="4">
    <source>
        <dbReference type="ARBA" id="ARBA00022801"/>
    </source>
</evidence>
<evidence type="ECO:0000256" key="1">
    <source>
        <dbReference type="ARBA" id="ARBA00009865"/>
    </source>
</evidence>
<evidence type="ECO:0000256" key="7">
    <source>
        <dbReference type="RuleBase" id="RU361187"/>
    </source>
</evidence>
<comment type="similarity">
    <text evidence="1 7">Belongs to the glycosyl hydrolase 43 family.</text>
</comment>
<dbReference type="Proteomes" id="UP001596227">
    <property type="component" value="Unassembled WGS sequence"/>
</dbReference>
<dbReference type="PANTHER" id="PTHR43772:SF2">
    <property type="entry name" value="PUTATIVE (AFU_ORTHOLOGUE AFUA_2G04480)-RELATED"/>
    <property type="match status" value="1"/>
</dbReference>
<dbReference type="Gene3D" id="2.115.10.20">
    <property type="entry name" value="Glycosyl hydrolase domain, family 43"/>
    <property type="match status" value="1"/>
</dbReference>
<dbReference type="InterPro" id="IPR052176">
    <property type="entry name" value="Glycosyl_Hydrlase_43_Enz"/>
</dbReference>
<evidence type="ECO:0000313" key="9">
    <source>
        <dbReference type="EMBL" id="MFC6293691.1"/>
    </source>
</evidence>
<dbReference type="Pfam" id="PF03422">
    <property type="entry name" value="CBM_6"/>
    <property type="match status" value="1"/>
</dbReference>
<dbReference type="SUPFAM" id="SSF49785">
    <property type="entry name" value="Galactose-binding domain-like"/>
    <property type="match status" value="1"/>
</dbReference>
<dbReference type="RefSeq" id="WP_137607909.1">
    <property type="nucleotide sequence ID" value="NZ_BJDH01000008.1"/>
</dbReference>
<feature type="domain" description="Cellulose binding type IV" evidence="8">
    <location>
        <begin position="305"/>
        <end position="427"/>
    </location>
</feature>
<dbReference type="InterPro" id="IPR005084">
    <property type="entry name" value="CBM6"/>
</dbReference>
<organism evidence="9 10">
    <name type="scientific">Lactiplantibacillus daoliensis</name>
    <dbReference type="NCBI Taxonomy" id="2559916"/>
    <lineage>
        <taxon>Bacteria</taxon>
        <taxon>Bacillati</taxon>
        <taxon>Bacillota</taxon>
        <taxon>Bacilli</taxon>
        <taxon>Lactobacillales</taxon>
        <taxon>Lactobacillaceae</taxon>
        <taxon>Lactiplantibacillus</taxon>
    </lineage>
</organism>
<dbReference type="CDD" id="cd18620">
    <property type="entry name" value="GH43_XylA-like"/>
    <property type="match status" value="1"/>
</dbReference>
<keyword evidence="3" id="KW-0732">Signal</keyword>
<evidence type="ECO:0000256" key="3">
    <source>
        <dbReference type="ARBA" id="ARBA00022729"/>
    </source>
</evidence>
<evidence type="ECO:0000256" key="6">
    <source>
        <dbReference type="ARBA" id="ARBA00023295"/>
    </source>
</evidence>
<comment type="caution">
    <text evidence="9">The sequence shown here is derived from an EMBL/GenBank/DDBJ whole genome shotgun (WGS) entry which is preliminary data.</text>
</comment>
<evidence type="ECO:0000256" key="5">
    <source>
        <dbReference type="ARBA" id="ARBA00023277"/>
    </source>
</evidence>
<dbReference type="Gene3D" id="2.60.120.260">
    <property type="entry name" value="Galactose-binding domain-like"/>
    <property type="match status" value="1"/>
</dbReference>
<gene>
    <name evidence="9" type="ORF">ACFQH1_00300</name>
</gene>
<dbReference type="InterPro" id="IPR006584">
    <property type="entry name" value="Cellulose-bd_IV"/>
</dbReference>
<dbReference type="SMART" id="SM00606">
    <property type="entry name" value="CBD_IV"/>
    <property type="match status" value="1"/>
</dbReference>
<evidence type="ECO:0000256" key="2">
    <source>
        <dbReference type="ARBA" id="ARBA00022651"/>
    </source>
</evidence>
<dbReference type="PANTHER" id="PTHR43772">
    <property type="entry name" value="ENDO-1,4-BETA-XYLANASE"/>
    <property type="match status" value="1"/>
</dbReference>
<reference evidence="10" key="1">
    <citation type="journal article" date="2019" name="Int. J. Syst. Evol. Microbiol.">
        <title>The Global Catalogue of Microorganisms (GCM) 10K type strain sequencing project: providing services to taxonomists for standard genome sequencing and annotation.</title>
        <authorList>
            <consortium name="The Broad Institute Genomics Platform"/>
            <consortium name="The Broad Institute Genome Sequencing Center for Infectious Disease"/>
            <person name="Wu L."/>
            <person name="Ma J."/>
        </authorList>
    </citation>
    <scope>NUCLEOTIDE SEQUENCE [LARGE SCALE GENOMIC DNA]</scope>
    <source>
        <strain evidence="10">CCM 8934</strain>
    </source>
</reference>
<keyword evidence="5" id="KW-0119">Carbohydrate metabolism</keyword>
<keyword evidence="4 7" id="KW-0378">Hydrolase</keyword>
<keyword evidence="2" id="KW-0624">Polysaccharide degradation</keyword>
<keyword evidence="10" id="KW-1185">Reference proteome</keyword>
<name>A0ABW1UCA2_9LACO</name>
<accession>A0ABW1UCA2</accession>
<dbReference type="CDD" id="cd04084">
    <property type="entry name" value="CBM6_xylanase-like"/>
    <property type="match status" value="1"/>
</dbReference>